<protein>
    <submittedName>
        <fullName evidence="1">Dopey_N domain-containing protein</fullName>
    </submittedName>
</protein>
<organism evidence="1">
    <name type="scientific">Mesocestoides corti</name>
    <name type="common">Flatworm</name>
    <dbReference type="NCBI Taxonomy" id="53468"/>
    <lineage>
        <taxon>Eukaryota</taxon>
        <taxon>Metazoa</taxon>
        <taxon>Spiralia</taxon>
        <taxon>Lophotrochozoa</taxon>
        <taxon>Platyhelminthes</taxon>
        <taxon>Cestoda</taxon>
        <taxon>Eucestoda</taxon>
        <taxon>Cyclophyllidea</taxon>
        <taxon>Mesocestoididae</taxon>
        <taxon>Mesocestoides</taxon>
    </lineage>
</organism>
<dbReference type="AlphaFoldDB" id="A0A5K3F4F7"/>
<evidence type="ECO:0000313" key="1">
    <source>
        <dbReference type="WBParaSite" id="MCU_004772-RC"/>
    </source>
</evidence>
<name>A0A5K3F4F7_MESCO</name>
<reference evidence="1" key="1">
    <citation type="submission" date="2019-11" db="UniProtKB">
        <authorList>
            <consortium name="WormBaseParasite"/>
        </authorList>
    </citation>
    <scope>IDENTIFICATION</scope>
</reference>
<sequence length="131" mass="14618">MHYPIFLFSFCCFADLPERKPNIHRSPVSTANCLLLHSGHEEGDDIRTAGALFPEPWGVPGHERLLRRRTRRRQRRNAEAGAGGVDIQRIPRAHDVLQVVIGARPSAIRLAPAFLILVLLGCDTDDFSSLV</sequence>
<proteinExistence type="predicted"/>
<dbReference type="WBParaSite" id="MCU_004772-RC">
    <property type="protein sequence ID" value="MCU_004772-RC"/>
    <property type="gene ID" value="MCU_004772"/>
</dbReference>
<accession>A0A5K3F4F7</accession>